<dbReference type="GeneID" id="12987251"/>
<dbReference type="EMBL" id="CM001236">
    <property type="protein sequence ID" value="EHA47899.1"/>
    <property type="molecule type" value="Genomic_DNA"/>
</dbReference>
<dbReference type="HOGENOM" id="CLU_2360142_0_0_1"/>
<gene>
    <name evidence="1" type="ORF">MGG_17800</name>
</gene>
<dbReference type="KEGG" id="mgr:MGG_17800"/>
<sequence length="96" mass="10148">MLYNSRLRPNKFQHRRPPLLLGGFSLTAAINNGIPNAKTCDEFTASCKSICAGLNATPTVEGCTGTVPTAATRCGCSINKSPPAQKGPQPKRDVAF</sequence>
<name>G4NI39_PYRO7</name>
<proteinExistence type="predicted"/>
<protein>
    <submittedName>
        <fullName evidence="1">Uncharacterized protein</fullName>
    </submittedName>
</protein>
<reference key="2">
    <citation type="submission" date="2011-05" db="EMBL/GenBank/DDBJ databases">
        <title>The Genome Sequence of Magnaporthe oryzae 70-15.</title>
        <authorList>
            <consortium name="The Broad Institute Genome Sequencing Platform"/>
            <person name="Ma L.-J."/>
            <person name="Dead R."/>
            <person name="Young S.K."/>
            <person name="Zeng Q."/>
            <person name="Gargeya S."/>
            <person name="Fitzgerald M."/>
            <person name="Haas B."/>
            <person name="Abouelleil A."/>
            <person name="Alvarado L."/>
            <person name="Arachchi H.M."/>
            <person name="Berlin A."/>
            <person name="Brown A."/>
            <person name="Chapman S.B."/>
            <person name="Chen Z."/>
            <person name="Dunbar C."/>
            <person name="Freedman E."/>
            <person name="Gearin G."/>
            <person name="Gellesch M."/>
            <person name="Goldberg J."/>
            <person name="Griggs A."/>
            <person name="Gujja S."/>
            <person name="Heiman D."/>
            <person name="Howarth C."/>
            <person name="Larson L."/>
            <person name="Lui A."/>
            <person name="MacDonald P.J.P."/>
            <person name="Mehta T."/>
            <person name="Montmayeur A."/>
            <person name="Murphy C."/>
            <person name="Neiman D."/>
            <person name="Pearson M."/>
            <person name="Priest M."/>
            <person name="Roberts A."/>
            <person name="Saif S."/>
            <person name="Shea T."/>
            <person name="Shenoy N."/>
            <person name="Sisk P."/>
            <person name="Stolte C."/>
            <person name="Sykes S."/>
            <person name="Yandava C."/>
            <person name="Wortman J."/>
            <person name="Nusbaum C."/>
            <person name="Birren B."/>
        </authorList>
    </citation>
    <scope>NUCLEOTIDE SEQUENCE</scope>
    <source>
        <strain>70-15</strain>
    </source>
</reference>
<organism evidence="1 2">
    <name type="scientific">Pyricularia oryzae (strain 70-15 / ATCC MYA-4617 / FGSC 8958)</name>
    <name type="common">Rice blast fungus</name>
    <name type="synonym">Magnaporthe oryzae</name>
    <dbReference type="NCBI Taxonomy" id="242507"/>
    <lineage>
        <taxon>Eukaryota</taxon>
        <taxon>Fungi</taxon>
        <taxon>Dikarya</taxon>
        <taxon>Ascomycota</taxon>
        <taxon>Pezizomycotina</taxon>
        <taxon>Sordariomycetes</taxon>
        <taxon>Sordariomycetidae</taxon>
        <taxon>Magnaporthales</taxon>
        <taxon>Pyriculariaceae</taxon>
        <taxon>Pyricularia</taxon>
    </lineage>
</organism>
<accession>G4NI39</accession>
<dbReference type="AlphaFoldDB" id="G4NI39"/>
<evidence type="ECO:0000313" key="2">
    <source>
        <dbReference type="Proteomes" id="UP000009058"/>
    </source>
</evidence>
<dbReference type="RefSeq" id="XP_003720266.1">
    <property type="nucleotide sequence ID" value="XM_003720218.1"/>
</dbReference>
<reference evidence="1 2" key="1">
    <citation type="journal article" date="2005" name="Nature">
        <title>The genome sequence of the rice blast fungus Magnaporthe grisea.</title>
        <authorList>
            <person name="Dean R.A."/>
            <person name="Talbot N.J."/>
            <person name="Ebbole D.J."/>
            <person name="Farman M.L."/>
            <person name="Mitchell T.K."/>
            <person name="Orbach M.J."/>
            <person name="Thon M."/>
            <person name="Kulkarni R."/>
            <person name="Xu J.R."/>
            <person name="Pan H."/>
            <person name="Read N.D."/>
            <person name="Lee Y.H."/>
            <person name="Carbone I."/>
            <person name="Brown D."/>
            <person name="Oh Y.Y."/>
            <person name="Donofrio N."/>
            <person name="Jeong J.S."/>
            <person name="Soanes D.M."/>
            <person name="Djonovic S."/>
            <person name="Kolomiets E."/>
            <person name="Rehmeyer C."/>
            <person name="Li W."/>
            <person name="Harding M."/>
            <person name="Kim S."/>
            <person name="Lebrun M.H."/>
            <person name="Bohnert H."/>
            <person name="Coughlan S."/>
            <person name="Butler J."/>
            <person name="Calvo S."/>
            <person name="Ma L.J."/>
            <person name="Nicol R."/>
            <person name="Purcell S."/>
            <person name="Nusbaum C."/>
            <person name="Galagan J.E."/>
            <person name="Birren B.W."/>
        </authorList>
    </citation>
    <scope>NUCLEOTIDE SEQUENCE [LARGE SCALE GENOMIC DNA]</scope>
    <source>
        <strain evidence="2">70-15 / ATCC MYA-4617 / FGSC 8958</strain>
    </source>
</reference>
<keyword evidence="2" id="KW-1185">Reference proteome</keyword>
<dbReference type="VEuPathDB" id="FungiDB:MGG_17800"/>
<dbReference type="Proteomes" id="UP000009058">
    <property type="component" value="Chromosome 6"/>
</dbReference>
<evidence type="ECO:0000313" key="1">
    <source>
        <dbReference type="EMBL" id="EHA47899.1"/>
    </source>
</evidence>
<dbReference type="InParanoid" id="G4NI39"/>